<comment type="subcellular location">
    <subcellularLocation>
        <location evidence="1">Mitochondrion</location>
    </subcellularLocation>
</comment>
<keyword evidence="3" id="KW-0689">Ribosomal protein</keyword>
<keyword evidence="9" id="KW-1185">Reference proteome</keyword>
<evidence type="ECO:0000256" key="1">
    <source>
        <dbReference type="ARBA" id="ARBA00004173"/>
    </source>
</evidence>
<dbReference type="Pfam" id="PF10484">
    <property type="entry name" value="MRP-S23"/>
    <property type="match status" value="1"/>
</dbReference>
<comment type="similarity">
    <text evidence="2">Belongs to the mitochondrion-specific ribosomal protein mS23 family.</text>
</comment>
<dbReference type="KEGG" id="xla:108708365"/>
<evidence type="ECO:0000313" key="10">
    <source>
        <dbReference type="RefSeq" id="XP_018102476.1"/>
    </source>
</evidence>
<evidence type="ECO:0000256" key="5">
    <source>
        <dbReference type="ARBA" id="ARBA00023274"/>
    </source>
</evidence>
<evidence type="ECO:0000313" key="9">
    <source>
        <dbReference type="Proteomes" id="UP000186698"/>
    </source>
</evidence>
<evidence type="ECO:0000256" key="2">
    <source>
        <dbReference type="ARBA" id="ARBA00009864"/>
    </source>
</evidence>
<feature type="compositionally biased region" description="Basic and acidic residues" evidence="7">
    <location>
        <begin position="164"/>
        <end position="178"/>
    </location>
</feature>
<evidence type="ECO:0000256" key="6">
    <source>
        <dbReference type="ARBA" id="ARBA00035137"/>
    </source>
</evidence>
<dbReference type="Proteomes" id="UP000186698">
    <property type="component" value="Chromosome 2L"/>
</dbReference>
<dbReference type="GO" id="GO:0005840">
    <property type="term" value="C:ribosome"/>
    <property type="evidence" value="ECO:0007669"/>
    <property type="project" value="InterPro"/>
</dbReference>
<dbReference type="CDD" id="cd23701">
    <property type="entry name" value="At1g26750"/>
    <property type="match status" value="1"/>
</dbReference>
<feature type="region of interest" description="Disordered" evidence="7">
    <location>
        <begin position="164"/>
        <end position="185"/>
    </location>
</feature>
<dbReference type="InterPro" id="IPR059242">
    <property type="entry name" value="mS23_dom"/>
</dbReference>
<dbReference type="InterPro" id="IPR019520">
    <property type="entry name" value="Ribosomal_mS23_met"/>
</dbReference>
<dbReference type="PANTHER" id="PTHR15925">
    <property type="entry name" value="MITOCHONDRIAL RIBOSOMAL PROTEIN S23"/>
    <property type="match status" value="1"/>
</dbReference>
<evidence type="ECO:0000256" key="7">
    <source>
        <dbReference type="SAM" id="MobiDB-lite"/>
    </source>
</evidence>
<organism evidence="9 10">
    <name type="scientific">Xenopus laevis</name>
    <name type="common">African clawed frog</name>
    <dbReference type="NCBI Taxonomy" id="8355"/>
    <lineage>
        <taxon>Eukaryota</taxon>
        <taxon>Metazoa</taxon>
        <taxon>Chordata</taxon>
        <taxon>Craniata</taxon>
        <taxon>Vertebrata</taxon>
        <taxon>Euteleostomi</taxon>
        <taxon>Amphibia</taxon>
        <taxon>Batrachia</taxon>
        <taxon>Anura</taxon>
        <taxon>Pipoidea</taxon>
        <taxon>Pipidae</taxon>
        <taxon>Xenopodinae</taxon>
        <taxon>Xenopus</taxon>
        <taxon>Xenopus</taxon>
    </lineage>
</organism>
<keyword evidence="5" id="KW-0687">Ribonucleoprotein</keyword>
<proteinExistence type="inferred from homology"/>
<reference evidence="10" key="1">
    <citation type="submission" date="2025-08" db="UniProtKB">
        <authorList>
            <consortium name="RefSeq"/>
        </authorList>
    </citation>
    <scope>IDENTIFICATION</scope>
    <source>
        <strain evidence="10">J_2021</strain>
        <tissue evidence="10">Erythrocytes</tissue>
    </source>
</reference>
<protein>
    <recommendedName>
        <fullName evidence="6">Small ribosomal subunit protein mS23</fullName>
    </recommendedName>
</protein>
<evidence type="ECO:0000259" key="8">
    <source>
        <dbReference type="Pfam" id="PF10484"/>
    </source>
</evidence>
<dbReference type="InterPro" id="IPR023611">
    <property type="entry name" value="mS23_dom_met"/>
</dbReference>
<dbReference type="GO" id="GO:0003735">
    <property type="term" value="F:structural constituent of ribosome"/>
    <property type="evidence" value="ECO:0007669"/>
    <property type="project" value="InterPro"/>
</dbReference>
<dbReference type="AlphaFoldDB" id="A0A8J0UI92"/>
<dbReference type="GeneID" id="108708365"/>
<dbReference type="PANTHER" id="PTHR15925:SF2">
    <property type="entry name" value="SMALL RIBOSOMAL SUBUNIT PROTEIN MS23"/>
    <property type="match status" value="1"/>
</dbReference>
<evidence type="ECO:0000256" key="4">
    <source>
        <dbReference type="ARBA" id="ARBA00023128"/>
    </source>
</evidence>
<dbReference type="RefSeq" id="XP_018102476.1">
    <property type="nucleotide sequence ID" value="XM_018246987.2"/>
</dbReference>
<dbReference type="OrthoDB" id="10012356at2759"/>
<dbReference type="GO" id="GO:0005739">
    <property type="term" value="C:mitochondrion"/>
    <property type="evidence" value="ECO:0000318"/>
    <property type="project" value="GO_Central"/>
</dbReference>
<dbReference type="CTD" id="108708365"/>
<gene>
    <name evidence="10" type="primary">LOC108708365</name>
</gene>
<dbReference type="GO" id="GO:0006412">
    <property type="term" value="P:translation"/>
    <property type="evidence" value="ECO:0007669"/>
    <property type="project" value="InterPro"/>
</dbReference>
<name>A0A8J0UI92_XENLA</name>
<keyword evidence="4" id="KW-0496">Mitochondrion</keyword>
<feature type="domain" description="Small ribosomal subunit protein mS23 conserved" evidence="8">
    <location>
        <begin position="2"/>
        <end position="131"/>
    </location>
</feature>
<sequence length="185" mass="21491">MAGSRLEKLGTVFSRVRDLLRAGIIKQNEKPVWYDVYAAFPPKRDPLYEKPLRRKRITSDNVPSILYKEDIIRATFFEAYGNGPRAFELSRTNFKSTCQRFVEKYAELQKNGEMDENKLFEETGKALLAEGIILRRKGTPGVRPQHPQVSETQDPLLEMNLKKMLEEMQQQQEEKTQETKNNPTP</sequence>
<accession>A0A8J0UI92</accession>
<evidence type="ECO:0000256" key="3">
    <source>
        <dbReference type="ARBA" id="ARBA00022980"/>
    </source>
</evidence>